<reference evidence="9 10" key="1">
    <citation type="submission" date="2021-10" db="EMBL/GenBank/DDBJ databases">
        <title>Anaerobic single-cell dispensing facilitates the cultivation of human gut bacteria.</title>
        <authorList>
            <person name="Afrizal A."/>
        </authorList>
    </citation>
    <scope>NUCLEOTIDE SEQUENCE [LARGE SCALE GENOMIC DNA]</scope>
    <source>
        <strain evidence="9 10">CLA-AA-H270</strain>
    </source>
</reference>
<gene>
    <name evidence="9" type="ORF">LKD22_00865</name>
</gene>
<dbReference type="PROSITE" id="PS50889">
    <property type="entry name" value="S4"/>
    <property type="match status" value="1"/>
</dbReference>
<dbReference type="PANTHER" id="PTHR21600">
    <property type="entry name" value="MITOCHONDRIAL RNA PSEUDOURIDINE SYNTHASE"/>
    <property type="match status" value="1"/>
</dbReference>
<accession>A0AAW4VW37</accession>
<evidence type="ECO:0000256" key="2">
    <source>
        <dbReference type="ARBA" id="ARBA00010876"/>
    </source>
</evidence>
<dbReference type="SMART" id="SM00363">
    <property type="entry name" value="S4"/>
    <property type="match status" value="1"/>
</dbReference>
<dbReference type="Pfam" id="PF01479">
    <property type="entry name" value="S4"/>
    <property type="match status" value="1"/>
</dbReference>
<evidence type="ECO:0000256" key="7">
    <source>
        <dbReference type="RuleBase" id="RU362028"/>
    </source>
</evidence>
<dbReference type="SUPFAM" id="SSF55174">
    <property type="entry name" value="Alpha-L RNA-binding motif"/>
    <property type="match status" value="1"/>
</dbReference>
<dbReference type="CDD" id="cd02869">
    <property type="entry name" value="PseudoU_synth_RluA_like"/>
    <property type="match status" value="1"/>
</dbReference>
<evidence type="ECO:0000313" key="10">
    <source>
        <dbReference type="Proteomes" id="UP001298753"/>
    </source>
</evidence>
<keyword evidence="10" id="KW-1185">Reference proteome</keyword>
<dbReference type="EC" id="5.4.99.-" evidence="7"/>
<comment type="caution">
    <text evidence="9">The sequence shown here is derived from an EMBL/GenBank/DDBJ whole genome shotgun (WGS) entry which is preliminary data.</text>
</comment>
<dbReference type="InterPro" id="IPR006224">
    <property type="entry name" value="PsdUridine_synth_RluA-like_CS"/>
</dbReference>
<dbReference type="EMBL" id="JAJEPX010000001">
    <property type="protein sequence ID" value="MCC2175690.1"/>
    <property type="molecule type" value="Genomic_DNA"/>
</dbReference>
<evidence type="ECO:0000256" key="6">
    <source>
        <dbReference type="PROSITE-ProRule" id="PRU00182"/>
    </source>
</evidence>
<sequence>MSELQFTVPAEQSGKRIDSWLAEQIEGLTRSAAQNLLSEQAVSCNGQPLKKNYKLVGNEAITVQLPELKEVDLKPENIPLDIVYEDADIVVVNKPRGMVVHPAAGNWDGTLVNALMYHCGDSLSGINGEHRPGIVHRIDKDTSGLLVVAKNDAAHQSLAAQIAAHTAYRGYEAIVVGSVKDDTGTVNKPIARHKTDRKKMAIVEGGREAITHYTVIKRYNGYTYMAFQLETGRTHQIRVHMASIGHPIIGDPVYGLKKDRFSNIGGQCLHAAKLTLTHPKTGERMEFSASLPQYFTEVIDKLERMQ</sequence>
<protein>
    <recommendedName>
        <fullName evidence="7">Pseudouridine synthase</fullName>
        <ecNumber evidence="7">5.4.99.-</ecNumber>
    </recommendedName>
</protein>
<dbReference type="InterPro" id="IPR006225">
    <property type="entry name" value="PsdUridine_synth_RluC/D"/>
</dbReference>
<dbReference type="InterPro" id="IPR020103">
    <property type="entry name" value="PsdUridine_synth_cat_dom_sf"/>
</dbReference>
<evidence type="ECO:0000259" key="8">
    <source>
        <dbReference type="SMART" id="SM00363"/>
    </source>
</evidence>
<evidence type="ECO:0000256" key="1">
    <source>
        <dbReference type="ARBA" id="ARBA00000073"/>
    </source>
</evidence>
<dbReference type="CDD" id="cd00165">
    <property type="entry name" value="S4"/>
    <property type="match status" value="1"/>
</dbReference>
<evidence type="ECO:0000313" key="9">
    <source>
        <dbReference type="EMBL" id="MCC2175690.1"/>
    </source>
</evidence>
<dbReference type="InterPro" id="IPR006145">
    <property type="entry name" value="PsdUridine_synth_RsuA/RluA"/>
</dbReference>
<dbReference type="RefSeq" id="WP_227599950.1">
    <property type="nucleotide sequence ID" value="NZ_JAJEPX010000001.1"/>
</dbReference>
<dbReference type="GeneID" id="98661144"/>
<dbReference type="SUPFAM" id="SSF55120">
    <property type="entry name" value="Pseudouridine synthase"/>
    <property type="match status" value="1"/>
</dbReference>
<dbReference type="InterPro" id="IPR050188">
    <property type="entry name" value="RluA_PseudoU_synthase"/>
</dbReference>
<dbReference type="PANTHER" id="PTHR21600:SF44">
    <property type="entry name" value="RIBOSOMAL LARGE SUBUNIT PSEUDOURIDINE SYNTHASE D"/>
    <property type="match status" value="1"/>
</dbReference>
<keyword evidence="4 7" id="KW-0413">Isomerase</keyword>
<dbReference type="Pfam" id="PF00849">
    <property type="entry name" value="PseudoU_synth_2"/>
    <property type="match status" value="1"/>
</dbReference>
<dbReference type="PROSITE" id="PS01129">
    <property type="entry name" value="PSI_RLU"/>
    <property type="match status" value="1"/>
</dbReference>
<dbReference type="InterPro" id="IPR036986">
    <property type="entry name" value="S4_RNA-bd_sf"/>
</dbReference>
<dbReference type="Gene3D" id="3.10.290.10">
    <property type="entry name" value="RNA-binding S4 domain"/>
    <property type="match status" value="1"/>
</dbReference>
<dbReference type="GO" id="GO:0120159">
    <property type="term" value="F:rRNA pseudouridine synthase activity"/>
    <property type="evidence" value="ECO:0007669"/>
    <property type="project" value="UniProtKB-ARBA"/>
</dbReference>
<keyword evidence="3 6" id="KW-0694">RNA-binding</keyword>
<feature type="domain" description="RNA-binding S4" evidence="8">
    <location>
        <begin position="15"/>
        <end position="79"/>
    </location>
</feature>
<dbReference type="Gene3D" id="3.30.2350.10">
    <property type="entry name" value="Pseudouridine synthase"/>
    <property type="match status" value="1"/>
</dbReference>
<feature type="active site" evidence="5">
    <location>
        <position position="139"/>
    </location>
</feature>
<dbReference type="Proteomes" id="UP001298753">
    <property type="component" value="Unassembled WGS sequence"/>
</dbReference>
<dbReference type="GO" id="GO:0003723">
    <property type="term" value="F:RNA binding"/>
    <property type="evidence" value="ECO:0007669"/>
    <property type="project" value="UniProtKB-KW"/>
</dbReference>
<dbReference type="NCBIfam" id="TIGR00005">
    <property type="entry name" value="rluA_subfam"/>
    <property type="match status" value="1"/>
</dbReference>
<comment type="catalytic activity">
    <reaction evidence="1 7">
        <text>a uridine in RNA = a pseudouridine in RNA</text>
        <dbReference type="Rhea" id="RHEA:48348"/>
        <dbReference type="Rhea" id="RHEA-COMP:12068"/>
        <dbReference type="Rhea" id="RHEA-COMP:12069"/>
        <dbReference type="ChEBI" id="CHEBI:65314"/>
        <dbReference type="ChEBI" id="CHEBI:65315"/>
    </reaction>
</comment>
<proteinExistence type="inferred from homology"/>
<dbReference type="InterPro" id="IPR002942">
    <property type="entry name" value="S4_RNA-bd"/>
</dbReference>
<comment type="function">
    <text evidence="7">Responsible for synthesis of pseudouridine from uracil.</text>
</comment>
<evidence type="ECO:0000256" key="5">
    <source>
        <dbReference type="PIRSR" id="PIRSR606225-1"/>
    </source>
</evidence>
<organism evidence="9 10">
    <name type="scientific">Agathobaculum butyriciproducens</name>
    <dbReference type="NCBI Taxonomy" id="1628085"/>
    <lineage>
        <taxon>Bacteria</taxon>
        <taxon>Bacillati</taxon>
        <taxon>Bacillota</taxon>
        <taxon>Clostridia</taxon>
        <taxon>Eubacteriales</taxon>
        <taxon>Butyricicoccaceae</taxon>
        <taxon>Agathobaculum</taxon>
    </lineage>
</organism>
<dbReference type="FunFam" id="3.30.2350.10:FF:000006">
    <property type="entry name" value="Pseudouridine synthase"/>
    <property type="match status" value="1"/>
</dbReference>
<evidence type="ECO:0000256" key="4">
    <source>
        <dbReference type="ARBA" id="ARBA00023235"/>
    </source>
</evidence>
<dbReference type="GO" id="GO:0000455">
    <property type="term" value="P:enzyme-directed rRNA pseudouridine synthesis"/>
    <property type="evidence" value="ECO:0007669"/>
    <property type="project" value="UniProtKB-ARBA"/>
</dbReference>
<dbReference type="AlphaFoldDB" id="A0AAW4VW37"/>
<evidence type="ECO:0000256" key="3">
    <source>
        <dbReference type="ARBA" id="ARBA00022884"/>
    </source>
</evidence>
<comment type="similarity">
    <text evidence="2 7">Belongs to the pseudouridine synthase RluA family.</text>
</comment>
<name>A0AAW4VW37_9FIRM</name>